<dbReference type="PRINTS" id="PR00344">
    <property type="entry name" value="BCTRLSENSOR"/>
</dbReference>
<reference evidence="9 10" key="1">
    <citation type="submission" date="2016-08" db="EMBL/GenBank/DDBJ databases">
        <authorList>
            <person name="Seilhamer J.J."/>
        </authorList>
    </citation>
    <scope>NUCLEOTIDE SEQUENCE [LARGE SCALE GENOMIC DNA]</scope>
    <source>
        <strain evidence="9 10">KT-27</strain>
    </source>
</reference>
<dbReference type="GO" id="GO:0000155">
    <property type="term" value="F:phosphorelay sensor kinase activity"/>
    <property type="evidence" value="ECO:0007669"/>
    <property type="project" value="InterPro"/>
</dbReference>
<evidence type="ECO:0000256" key="5">
    <source>
        <dbReference type="PROSITE-ProRule" id="PRU00169"/>
    </source>
</evidence>
<dbReference type="Pfam" id="PF08448">
    <property type="entry name" value="PAS_4"/>
    <property type="match status" value="1"/>
</dbReference>
<organism evidence="9 10">
    <name type="scientific">Pseudomonas putida</name>
    <name type="common">Arthrobacter siderocapsulatus</name>
    <dbReference type="NCBI Taxonomy" id="303"/>
    <lineage>
        <taxon>Bacteria</taxon>
        <taxon>Pseudomonadati</taxon>
        <taxon>Pseudomonadota</taxon>
        <taxon>Gammaproteobacteria</taxon>
        <taxon>Pseudomonadales</taxon>
        <taxon>Pseudomonadaceae</taxon>
        <taxon>Pseudomonas</taxon>
    </lineage>
</organism>
<feature type="modified residue" description="4-aspartylphosphate" evidence="5">
    <location>
        <position position="619"/>
    </location>
</feature>
<dbReference type="Gene3D" id="3.40.50.2300">
    <property type="match status" value="1"/>
</dbReference>
<dbReference type="InterPro" id="IPR004358">
    <property type="entry name" value="Sig_transdc_His_kin-like_C"/>
</dbReference>
<keyword evidence="6" id="KW-0175">Coiled coil</keyword>
<evidence type="ECO:0000313" key="10">
    <source>
        <dbReference type="Proteomes" id="UP000237194"/>
    </source>
</evidence>
<dbReference type="EMBL" id="MIND01000018">
    <property type="protein sequence ID" value="POF89475.1"/>
    <property type="molecule type" value="Genomic_DNA"/>
</dbReference>
<dbReference type="Pfam" id="PF00072">
    <property type="entry name" value="Response_reg"/>
    <property type="match status" value="1"/>
</dbReference>
<evidence type="ECO:0000256" key="2">
    <source>
        <dbReference type="ARBA" id="ARBA00012438"/>
    </source>
</evidence>
<dbReference type="PROSITE" id="PS50110">
    <property type="entry name" value="RESPONSE_REGULATORY"/>
    <property type="match status" value="1"/>
</dbReference>
<dbReference type="SMART" id="SM00387">
    <property type="entry name" value="HATPase_c"/>
    <property type="match status" value="1"/>
</dbReference>
<dbReference type="InterPro" id="IPR005467">
    <property type="entry name" value="His_kinase_dom"/>
</dbReference>
<feature type="domain" description="Histidine kinase" evidence="7">
    <location>
        <begin position="321"/>
        <end position="545"/>
    </location>
</feature>
<dbReference type="InterPro" id="IPR003661">
    <property type="entry name" value="HisK_dim/P_dom"/>
</dbReference>
<dbReference type="PANTHER" id="PTHR43065">
    <property type="entry name" value="SENSOR HISTIDINE KINASE"/>
    <property type="match status" value="1"/>
</dbReference>
<dbReference type="InterPro" id="IPR001789">
    <property type="entry name" value="Sig_transdc_resp-reg_receiver"/>
</dbReference>
<dbReference type="Gene3D" id="3.30.450.20">
    <property type="entry name" value="PAS domain"/>
    <property type="match status" value="2"/>
</dbReference>
<feature type="domain" description="Response regulatory" evidence="8">
    <location>
        <begin position="569"/>
        <end position="684"/>
    </location>
</feature>
<dbReference type="Proteomes" id="UP000237194">
    <property type="component" value="Unassembled WGS sequence"/>
</dbReference>
<dbReference type="InterPro" id="IPR036097">
    <property type="entry name" value="HisK_dim/P_sf"/>
</dbReference>
<evidence type="ECO:0000256" key="4">
    <source>
        <dbReference type="ARBA" id="ARBA00022777"/>
    </source>
</evidence>
<sequence length="695" mass="76835">MHDPQLRALRQQLDALQQRNNALEAQLAQRQSSEQSLYRFVFDTMDMGCCIIEFFDGPAGPLSDYRHVLTNAACFTHAGIDPLGRTIRQLAPRQAGFWVEFYGQVLRSGEPKQLEQTLDATGRILAITCFRIEPIDSHQVAVLFKDITKQRHTEAALQQLNRQLELRSSAAVAERRLFAELVDHSIANVHVIDCSLQWMAINHQARLDFHQFYGQMPRIGQYMPESMAANPDDRDLIMPLWQRALAGEQLTVVEAFGQGAGKRYFELRFNALRDAEGVIHGAYLFAYDVSEHVLNQQRLCEAETALRQAQKMEAVGQLSGGIAHDFNNLLGAVLGALELVQQRIDQGRFTELENLLETANGSAQRASSLVHRLLAFSRKQTLLPQATRVDQLVADLTDLMKQSIGHTIELRSRFADDLWLTFVDPPQLESGLLNLCINARDALLSGGSIEISGENYTCSSELAQRLDLPAGDYVRVAITDNGTGMTRQVIQRAFEPFYTTKPQGHGTGLGLSMVYGFVRQSGGQVIIHSDLGKGTCVQLYLPRHQIPIPASGQDIAQLQRVAAVQPGRLVMVVEDQPAMRTVISEVLEELGHSVRLFDTGTAALAALQNGLQSDLLITDIGLPGSLDGYKLAAAYHQLTPHTPVLFITGYDPQRLPGNSLPRDSQILLKPFDLKTLAQRVSQLLAASAPSQAGPE</sequence>
<dbReference type="SMART" id="SM00388">
    <property type="entry name" value="HisKA"/>
    <property type="match status" value="1"/>
</dbReference>
<keyword evidence="4 9" id="KW-0418">Kinase</keyword>
<dbReference type="RefSeq" id="WP_103437526.1">
    <property type="nucleotide sequence ID" value="NZ_MIND01000018.1"/>
</dbReference>
<dbReference type="InterPro" id="IPR003594">
    <property type="entry name" value="HATPase_dom"/>
</dbReference>
<dbReference type="Gene3D" id="3.30.565.10">
    <property type="entry name" value="Histidine kinase-like ATPase, C-terminal domain"/>
    <property type="match status" value="1"/>
</dbReference>
<evidence type="ECO:0000259" key="7">
    <source>
        <dbReference type="PROSITE" id="PS50109"/>
    </source>
</evidence>
<dbReference type="SMART" id="SM00448">
    <property type="entry name" value="REC"/>
    <property type="match status" value="1"/>
</dbReference>
<accession>A0A2S3WEY1</accession>
<dbReference type="Pfam" id="PF02518">
    <property type="entry name" value="HATPase_c"/>
    <property type="match status" value="1"/>
</dbReference>
<dbReference type="Gene3D" id="1.10.287.130">
    <property type="match status" value="1"/>
</dbReference>
<dbReference type="InterPro" id="IPR011006">
    <property type="entry name" value="CheY-like_superfamily"/>
</dbReference>
<evidence type="ECO:0000256" key="1">
    <source>
        <dbReference type="ARBA" id="ARBA00000085"/>
    </source>
</evidence>
<evidence type="ECO:0000256" key="3">
    <source>
        <dbReference type="ARBA" id="ARBA00022553"/>
    </source>
</evidence>
<dbReference type="PANTHER" id="PTHR43065:SF42">
    <property type="entry name" value="TWO-COMPONENT SENSOR PPRA"/>
    <property type="match status" value="1"/>
</dbReference>
<comment type="catalytic activity">
    <reaction evidence="1">
        <text>ATP + protein L-histidine = ADP + protein N-phospho-L-histidine.</text>
        <dbReference type="EC" id="2.7.13.3"/>
    </reaction>
</comment>
<keyword evidence="4 9" id="KW-0808">Transferase</keyword>
<dbReference type="SUPFAM" id="SSF55785">
    <property type="entry name" value="PYP-like sensor domain (PAS domain)"/>
    <property type="match status" value="2"/>
</dbReference>
<dbReference type="AlphaFoldDB" id="A0A2S3WEY1"/>
<evidence type="ECO:0000259" key="8">
    <source>
        <dbReference type="PROSITE" id="PS50110"/>
    </source>
</evidence>
<dbReference type="CDD" id="cd00082">
    <property type="entry name" value="HisKA"/>
    <property type="match status" value="1"/>
</dbReference>
<protein>
    <recommendedName>
        <fullName evidence="2">histidine kinase</fullName>
        <ecNumber evidence="2">2.7.13.3</ecNumber>
    </recommendedName>
</protein>
<dbReference type="SUPFAM" id="SSF47384">
    <property type="entry name" value="Homodimeric domain of signal transducing histidine kinase"/>
    <property type="match status" value="1"/>
</dbReference>
<comment type="caution">
    <text evidence="9">The sequence shown here is derived from an EMBL/GenBank/DDBJ whole genome shotgun (WGS) entry which is preliminary data.</text>
</comment>
<dbReference type="InterPro" id="IPR013656">
    <property type="entry name" value="PAS_4"/>
</dbReference>
<dbReference type="SUPFAM" id="SSF55874">
    <property type="entry name" value="ATPase domain of HSP90 chaperone/DNA topoisomerase II/histidine kinase"/>
    <property type="match status" value="1"/>
</dbReference>
<dbReference type="EC" id="2.7.13.3" evidence="2"/>
<dbReference type="Pfam" id="PF00512">
    <property type="entry name" value="HisKA"/>
    <property type="match status" value="1"/>
</dbReference>
<dbReference type="SUPFAM" id="SSF52172">
    <property type="entry name" value="CheY-like"/>
    <property type="match status" value="1"/>
</dbReference>
<dbReference type="PROSITE" id="PS50109">
    <property type="entry name" value="HIS_KIN"/>
    <property type="match status" value="1"/>
</dbReference>
<keyword evidence="3 5" id="KW-0597">Phosphoprotein</keyword>
<dbReference type="InterPro" id="IPR035965">
    <property type="entry name" value="PAS-like_dom_sf"/>
</dbReference>
<name>A0A2S3WEY1_PSEPU</name>
<evidence type="ECO:0000313" key="9">
    <source>
        <dbReference type="EMBL" id="POF89475.1"/>
    </source>
</evidence>
<feature type="coiled-coil region" evidence="6">
    <location>
        <begin position="6"/>
        <end position="33"/>
    </location>
</feature>
<evidence type="ECO:0000256" key="6">
    <source>
        <dbReference type="SAM" id="Coils"/>
    </source>
</evidence>
<gene>
    <name evidence="9" type="ORF">BGP80_16505</name>
</gene>
<dbReference type="InterPro" id="IPR036890">
    <property type="entry name" value="HATPase_C_sf"/>
</dbReference>
<reference evidence="9 10" key="2">
    <citation type="submission" date="2018-03" db="EMBL/GenBank/DDBJ databases">
        <title>Draft genome of Pseudomonas putida strain KT-27.</title>
        <authorList>
            <person name="Yoshizawa S."/>
            <person name="Khan N.H."/>
            <person name="Nishimura M."/>
            <person name="Chiura H.X."/>
            <person name="Ogura Y."/>
            <person name="Hayashi T."/>
            <person name="Kogure K."/>
        </authorList>
    </citation>
    <scope>NUCLEOTIDE SEQUENCE [LARGE SCALE GENOMIC DNA]</scope>
    <source>
        <strain evidence="9 10">KT-27</strain>
    </source>
</reference>
<proteinExistence type="predicted"/>